<name>A0A918UNQ5_9CAUL</name>
<feature type="compositionally biased region" description="Polar residues" evidence="1">
    <location>
        <begin position="137"/>
        <end position="150"/>
    </location>
</feature>
<feature type="compositionally biased region" description="Low complexity" evidence="1">
    <location>
        <begin position="122"/>
        <end position="136"/>
    </location>
</feature>
<keyword evidence="3" id="KW-1185">Reference proteome</keyword>
<reference evidence="2" key="2">
    <citation type="submission" date="2020-09" db="EMBL/GenBank/DDBJ databases">
        <authorList>
            <person name="Sun Q."/>
            <person name="Kim S."/>
        </authorList>
    </citation>
    <scope>NUCLEOTIDE SEQUENCE</scope>
    <source>
        <strain evidence="2">KCTC 32296</strain>
    </source>
</reference>
<gene>
    <name evidence="2" type="ORF">GCM10011273_05010</name>
</gene>
<feature type="region of interest" description="Disordered" evidence="1">
    <location>
        <begin position="31"/>
        <end position="92"/>
    </location>
</feature>
<evidence type="ECO:0000313" key="3">
    <source>
        <dbReference type="Proteomes" id="UP000662572"/>
    </source>
</evidence>
<reference evidence="2" key="1">
    <citation type="journal article" date="2014" name="Int. J. Syst. Evol. Microbiol.">
        <title>Complete genome sequence of Corynebacterium casei LMG S-19264T (=DSM 44701T), isolated from a smear-ripened cheese.</title>
        <authorList>
            <consortium name="US DOE Joint Genome Institute (JGI-PGF)"/>
            <person name="Walter F."/>
            <person name="Albersmeier A."/>
            <person name="Kalinowski J."/>
            <person name="Ruckert C."/>
        </authorList>
    </citation>
    <scope>NUCLEOTIDE SEQUENCE</scope>
    <source>
        <strain evidence="2">KCTC 32296</strain>
    </source>
</reference>
<dbReference type="AlphaFoldDB" id="A0A918UNQ5"/>
<dbReference type="Proteomes" id="UP000662572">
    <property type="component" value="Unassembled WGS sequence"/>
</dbReference>
<feature type="compositionally biased region" description="Basic residues" evidence="1">
    <location>
        <begin position="60"/>
        <end position="71"/>
    </location>
</feature>
<dbReference type="RefSeq" id="WP_189484780.1">
    <property type="nucleotide sequence ID" value="NZ_BMZB01000001.1"/>
</dbReference>
<organism evidence="2 3">
    <name type="scientific">Asticcacaulis endophyticus</name>
    <dbReference type="NCBI Taxonomy" id="1395890"/>
    <lineage>
        <taxon>Bacteria</taxon>
        <taxon>Pseudomonadati</taxon>
        <taxon>Pseudomonadota</taxon>
        <taxon>Alphaproteobacteria</taxon>
        <taxon>Caulobacterales</taxon>
        <taxon>Caulobacteraceae</taxon>
        <taxon>Asticcacaulis</taxon>
    </lineage>
</organism>
<evidence type="ECO:0000256" key="1">
    <source>
        <dbReference type="SAM" id="MobiDB-lite"/>
    </source>
</evidence>
<sequence length="435" mass="44656">MLQAIFYLSLALSASPSADLATEVLTRADASASAAQKLQTSSKKAEAQKAAKKKAETKKTSSKKSSAKKAAPKTEATKAKPVETAKTPWVMPDKKAIAAQRAKPQMTQVVKAATPAPLITPPAVQAATPQTPPVTQSGTQSGTQSVTPASQPAQSIAAFVAPAPFTPPVSPPAEAIETQTSPLNPLADILPPEVIAEAAKAEATPPQPAPTPVPVTVTASVVPPAAPIIKPEPVIPPATTVASTPVLTAKTPDAVTPPATLSAPVASNIAPVMAQPKAVLPPAGLPTTAAKAVKVEAYNRDYEGPKSGRELQYDAGIARAFGSKVGQMGSLEGSWLVSGQDGQRLLSLELRGKTGGQVDGAWRALSGGFGLNRSGLVSDASLSESNELSLSYMERGARMPSHLKLQKSEDGRWRGTLTDGSGHATPVIMMPDQAS</sequence>
<feature type="compositionally biased region" description="Basic and acidic residues" evidence="1">
    <location>
        <begin position="43"/>
        <end position="59"/>
    </location>
</feature>
<accession>A0A918UNQ5</accession>
<evidence type="ECO:0000313" key="2">
    <source>
        <dbReference type="EMBL" id="GGZ23089.1"/>
    </source>
</evidence>
<protein>
    <submittedName>
        <fullName evidence="2">Uncharacterized protein</fullName>
    </submittedName>
</protein>
<comment type="caution">
    <text evidence="2">The sequence shown here is derived from an EMBL/GenBank/DDBJ whole genome shotgun (WGS) entry which is preliminary data.</text>
</comment>
<proteinExistence type="predicted"/>
<dbReference type="EMBL" id="BMZB01000001">
    <property type="protein sequence ID" value="GGZ23089.1"/>
    <property type="molecule type" value="Genomic_DNA"/>
</dbReference>
<feature type="region of interest" description="Disordered" evidence="1">
    <location>
        <begin position="122"/>
        <end position="150"/>
    </location>
</feature>